<reference evidence="2 3" key="1">
    <citation type="submission" date="2022-03" db="EMBL/GenBank/DDBJ databases">
        <authorList>
            <person name="Nunn A."/>
            <person name="Chopra R."/>
            <person name="Nunn A."/>
            <person name="Contreras Garrido A."/>
        </authorList>
    </citation>
    <scope>NUCLEOTIDE SEQUENCE [LARGE SCALE GENOMIC DNA]</scope>
</reference>
<name>A0AAU9STD0_THLAR</name>
<dbReference type="GO" id="GO:0003983">
    <property type="term" value="F:UTP:glucose-1-phosphate uridylyltransferase activity"/>
    <property type="evidence" value="ECO:0007669"/>
    <property type="project" value="InterPro"/>
</dbReference>
<gene>
    <name evidence="2" type="ORF">TAV2_LOCUS21384</name>
</gene>
<keyword evidence="3" id="KW-1185">Reference proteome</keyword>
<dbReference type="EMBL" id="OU466862">
    <property type="protein sequence ID" value="CAH2072533.1"/>
    <property type="molecule type" value="Genomic_DNA"/>
</dbReference>
<dbReference type="PANTHER" id="PTHR43511">
    <property type="match status" value="1"/>
</dbReference>
<dbReference type="Gene3D" id="3.90.550.10">
    <property type="entry name" value="Spore Coat Polysaccharide Biosynthesis Protein SpsA, Chain A"/>
    <property type="match status" value="1"/>
</dbReference>
<accession>A0AAU9STD0</accession>
<dbReference type="Proteomes" id="UP000836841">
    <property type="component" value="Chromosome 6"/>
</dbReference>
<protein>
    <submittedName>
        <fullName evidence="2">Uncharacterized protein</fullName>
    </submittedName>
</protein>
<evidence type="ECO:0000256" key="1">
    <source>
        <dbReference type="SAM" id="MobiDB-lite"/>
    </source>
</evidence>
<sequence>MAAATEKLPQLKSATDGLSEMSDNERSGFINLVSRYLSGEAQHIEWSKIQTPTDEIVVPYDKMANVSEGIE</sequence>
<dbReference type="GO" id="GO:0006011">
    <property type="term" value="P:UDP-alpha-D-glucose metabolic process"/>
    <property type="evidence" value="ECO:0007669"/>
    <property type="project" value="InterPro"/>
</dbReference>
<proteinExistence type="predicted"/>
<feature type="region of interest" description="Disordered" evidence="1">
    <location>
        <begin position="1"/>
        <end position="23"/>
    </location>
</feature>
<dbReference type="InterPro" id="IPR016267">
    <property type="entry name" value="UDPGP_trans"/>
</dbReference>
<evidence type="ECO:0000313" key="3">
    <source>
        <dbReference type="Proteomes" id="UP000836841"/>
    </source>
</evidence>
<organism evidence="2 3">
    <name type="scientific">Thlaspi arvense</name>
    <name type="common">Field penny-cress</name>
    <dbReference type="NCBI Taxonomy" id="13288"/>
    <lineage>
        <taxon>Eukaryota</taxon>
        <taxon>Viridiplantae</taxon>
        <taxon>Streptophyta</taxon>
        <taxon>Embryophyta</taxon>
        <taxon>Tracheophyta</taxon>
        <taxon>Spermatophyta</taxon>
        <taxon>Magnoliopsida</taxon>
        <taxon>eudicotyledons</taxon>
        <taxon>Gunneridae</taxon>
        <taxon>Pentapetalae</taxon>
        <taxon>rosids</taxon>
        <taxon>malvids</taxon>
        <taxon>Brassicales</taxon>
        <taxon>Brassicaceae</taxon>
        <taxon>Thlaspideae</taxon>
        <taxon>Thlaspi</taxon>
    </lineage>
</organism>
<dbReference type="AlphaFoldDB" id="A0AAU9STD0"/>
<evidence type="ECO:0000313" key="2">
    <source>
        <dbReference type="EMBL" id="CAH2072533.1"/>
    </source>
</evidence>
<dbReference type="InterPro" id="IPR029044">
    <property type="entry name" value="Nucleotide-diphossugar_trans"/>
</dbReference>